<dbReference type="PANTHER" id="PTHR33430">
    <property type="entry name" value="MATERNAL EFFECT EMBRYO ARREST PROTEIN"/>
    <property type="match status" value="1"/>
</dbReference>
<evidence type="ECO:0000313" key="4">
    <source>
        <dbReference type="EMBL" id="CAI0443392.1"/>
    </source>
</evidence>
<gene>
    <name evidence="4" type="ORF">LITE_LOCUS27648</name>
</gene>
<keyword evidence="2" id="KW-0812">Transmembrane</keyword>
<keyword evidence="1" id="KW-0344">Guanine-nucleotide releasing factor</keyword>
<dbReference type="Gene3D" id="1.10.110.10">
    <property type="entry name" value="Plant lipid-transfer and hydrophobic proteins"/>
    <property type="match status" value="1"/>
</dbReference>
<proteinExistence type="predicted"/>
<dbReference type="AlphaFoldDB" id="A0AAV0MAT1"/>
<dbReference type="PROSITE" id="PS51334">
    <property type="entry name" value="PRONE"/>
    <property type="match status" value="1"/>
</dbReference>
<reference evidence="4" key="1">
    <citation type="submission" date="2022-08" db="EMBL/GenBank/DDBJ databases">
        <authorList>
            <person name="Gutierrez-Valencia J."/>
        </authorList>
    </citation>
    <scope>NUCLEOTIDE SEQUENCE</scope>
</reference>
<dbReference type="Gene3D" id="1.20.58.2010">
    <property type="entry name" value="PRONE domain, subdomain 1"/>
    <property type="match status" value="1"/>
</dbReference>
<sequence length="494" mass="54016">MMKDLMIDGDNKREIFAERAESLLLSLKQRFPNLTQTTLDTSKIQFNKDVGKSILESYSRVLESLAFNILARIDDLLYVDDLTKCSDNNSHRRVVVRRPEIPRKNSMPRQNENKPLQNVVPKKPDFPCRLVLLFELPVSLRKSEPQPPQIIRFHFSDLTFSLPLVVLSTSKQTMVTSIQITALDGIVNVNSLFTFAVFVGLAWNPTSPSDTLIGDPACTASRSVGEDLISFHVYSFSCFLFSSLVALALKQAIRISRTPGYSITQNNPLHLPAEFLGQVNKNILRIGMLISGIGSALGCVFLMLALVNVVQVKLGTLGCGSYHSYAAVVPLSLYKTLQRSQAQTVEQRSSSVLESEEKKEISKRGEEKRKEIAMAGISMKSCMCLVVFAVFLGISGFAAVDGAGECGKSTTPDREAFKLAPCASAAQDQNAAVSSQCCAQVKKLGQNPACLCAVMLSNTAKSSGVKPEVAMAIPKRCNLADRPVGYKCGDYTLP</sequence>
<dbReference type="SMART" id="SM00499">
    <property type="entry name" value="AAI"/>
    <property type="match status" value="1"/>
</dbReference>
<dbReference type="GO" id="GO:0005085">
    <property type="term" value="F:guanyl-nucleotide exchange factor activity"/>
    <property type="evidence" value="ECO:0007669"/>
    <property type="project" value="UniProtKB-UniRule"/>
</dbReference>
<name>A0AAV0MAT1_9ROSI</name>
<dbReference type="CDD" id="cd00010">
    <property type="entry name" value="AAI_LTSS"/>
    <property type="match status" value="1"/>
</dbReference>
<feature type="transmembrane region" description="Helical" evidence="2">
    <location>
        <begin position="372"/>
        <end position="400"/>
    </location>
</feature>
<dbReference type="SUPFAM" id="SSF47699">
    <property type="entry name" value="Bifunctional inhibitor/lipid-transfer protein/seed storage 2S albumin"/>
    <property type="match status" value="1"/>
</dbReference>
<feature type="transmembrane region" description="Helical" evidence="2">
    <location>
        <begin position="286"/>
        <end position="308"/>
    </location>
</feature>
<dbReference type="Pfam" id="PF14368">
    <property type="entry name" value="LTP_2"/>
    <property type="match status" value="1"/>
</dbReference>
<keyword evidence="2" id="KW-1133">Transmembrane helix</keyword>
<organism evidence="4 5">
    <name type="scientific">Linum tenue</name>
    <dbReference type="NCBI Taxonomy" id="586396"/>
    <lineage>
        <taxon>Eukaryota</taxon>
        <taxon>Viridiplantae</taxon>
        <taxon>Streptophyta</taxon>
        <taxon>Embryophyta</taxon>
        <taxon>Tracheophyta</taxon>
        <taxon>Spermatophyta</taxon>
        <taxon>Magnoliopsida</taxon>
        <taxon>eudicotyledons</taxon>
        <taxon>Gunneridae</taxon>
        <taxon>Pentapetalae</taxon>
        <taxon>rosids</taxon>
        <taxon>fabids</taxon>
        <taxon>Malpighiales</taxon>
        <taxon>Linaceae</taxon>
        <taxon>Linum</taxon>
    </lineage>
</organism>
<feature type="domain" description="PRONE" evidence="3">
    <location>
        <begin position="1"/>
        <end position="90"/>
    </location>
</feature>
<dbReference type="EMBL" id="CAMGYJ010000007">
    <property type="protein sequence ID" value="CAI0443392.1"/>
    <property type="molecule type" value="Genomic_DNA"/>
</dbReference>
<evidence type="ECO:0000313" key="5">
    <source>
        <dbReference type="Proteomes" id="UP001154282"/>
    </source>
</evidence>
<dbReference type="InterPro" id="IPR036312">
    <property type="entry name" value="Bifun_inhib/LTP/seed_sf"/>
</dbReference>
<keyword evidence="5" id="KW-1185">Reference proteome</keyword>
<dbReference type="Proteomes" id="UP001154282">
    <property type="component" value="Unassembled WGS sequence"/>
</dbReference>
<dbReference type="InterPro" id="IPR016140">
    <property type="entry name" value="Bifunc_inhib/LTP/seed_store"/>
</dbReference>
<evidence type="ECO:0000256" key="1">
    <source>
        <dbReference type="PROSITE-ProRule" id="PRU00663"/>
    </source>
</evidence>
<dbReference type="PANTHER" id="PTHR33430:SF7">
    <property type="entry name" value="OS07G0240400 PROTEIN"/>
    <property type="match status" value="1"/>
</dbReference>
<evidence type="ECO:0000256" key="2">
    <source>
        <dbReference type="SAM" id="Phobius"/>
    </source>
</evidence>
<protein>
    <recommendedName>
        <fullName evidence="3">PRONE domain-containing protein</fullName>
    </recommendedName>
</protein>
<evidence type="ECO:0000259" key="3">
    <source>
        <dbReference type="PROSITE" id="PS51334"/>
    </source>
</evidence>
<keyword evidence="2" id="KW-0472">Membrane</keyword>
<comment type="caution">
    <text evidence="4">The sequence shown here is derived from an EMBL/GenBank/DDBJ whole genome shotgun (WGS) entry which is preliminary data.</text>
</comment>
<dbReference type="Pfam" id="PF03759">
    <property type="entry name" value="PRONE"/>
    <property type="match status" value="1"/>
</dbReference>
<dbReference type="Gene3D" id="1.20.58.1310">
    <property type="entry name" value="PRONE domain, subdomain 2"/>
    <property type="match status" value="1"/>
</dbReference>
<accession>A0AAV0MAT1</accession>
<dbReference type="InterPro" id="IPR005512">
    <property type="entry name" value="PRONE_dom"/>
</dbReference>